<comment type="caution">
    <text evidence="2">The sequence shown here is derived from an EMBL/GenBank/DDBJ whole genome shotgun (WGS) entry which is preliminary data.</text>
</comment>
<proteinExistence type="predicted"/>
<dbReference type="EMBL" id="BPTR01000002">
    <property type="protein sequence ID" value="GJG29097.1"/>
    <property type="molecule type" value="Genomic_DNA"/>
</dbReference>
<reference evidence="2" key="1">
    <citation type="submission" date="2021-08" db="EMBL/GenBank/DDBJ databases">
        <title>Prevotella lacticifex sp. nov., isolated from rumen of cow.</title>
        <authorList>
            <person name="Shinkai T."/>
            <person name="Ikeyama N."/>
            <person name="Kumagai M."/>
            <person name="Ohmori H."/>
            <person name="Sakamoto M."/>
            <person name="Ohkuma M."/>
            <person name="Mitsumori M."/>
        </authorList>
    </citation>
    <scope>NUCLEOTIDE SEQUENCE</scope>
    <source>
        <strain evidence="2">DSM 11371</strain>
    </source>
</reference>
<evidence type="ECO:0000313" key="3">
    <source>
        <dbReference type="Proteomes" id="UP000887043"/>
    </source>
</evidence>
<gene>
    <name evidence="2" type="ORF">PRRU23_27970</name>
</gene>
<dbReference type="AlphaFoldDB" id="A0AA37HYN2"/>
<evidence type="ECO:0000256" key="1">
    <source>
        <dbReference type="SAM" id="Phobius"/>
    </source>
</evidence>
<evidence type="ECO:0000313" key="2">
    <source>
        <dbReference type="EMBL" id="GJG29097.1"/>
    </source>
</evidence>
<keyword evidence="1" id="KW-0812">Transmembrane</keyword>
<accession>A0AA37HYN2</accession>
<dbReference type="Proteomes" id="UP000887043">
    <property type="component" value="Unassembled WGS sequence"/>
</dbReference>
<feature type="transmembrane region" description="Helical" evidence="1">
    <location>
        <begin position="75"/>
        <end position="106"/>
    </location>
</feature>
<protein>
    <submittedName>
        <fullName evidence="2">Uncharacterized protein</fullName>
    </submittedName>
</protein>
<keyword evidence="1" id="KW-1133">Transmembrane helix</keyword>
<organism evidence="2 3">
    <name type="scientific">Segatella bryantii</name>
    <name type="common">Prevotella bryantii</name>
    <dbReference type="NCBI Taxonomy" id="77095"/>
    <lineage>
        <taxon>Bacteria</taxon>
        <taxon>Pseudomonadati</taxon>
        <taxon>Bacteroidota</taxon>
        <taxon>Bacteroidia</taxon>
        <taxon>Bacteroidales</taxon>
        <taxon>Prevotellaceae</taxon>
        <taxon>Segatella</taxon>
    </lineage>
</organism>
<feature type="transmembrane region" description="Helical" evidence="1">
    <location>
        <begin position="20"/>
        <end position="37"/>
    </location>
</feature>
<sequence>MVLFCQRMARSEYQRRRYGYMLLAFVLMFHATCPELYGGHPGVYASTALAVFLVSPKWTACLLEGLRKSSVAMAILGFVAVANVFATGMYTLAVTLGYILLAAVFYPTKEMKEYVFDEPQYGSYEELEKETVKHYFA</sequence>
<name>A0AA37HYN2_SEGBR</name>
<keyword evidence="1" id="KW-0472">Membrane</keyword>